<dbReference type="EMBL" id="RBXA01000002">
    <property type="protein sequence ID" value="RKS93899.1"/>
    <property type="molecule type" value="Genomic_DNA"/>
</dbReference>
<accession>A0A495S2U1</accession>
<dbReference type="GO" id="GO:0004175">
    <property type="term" value="F:endopeptidase activity"/>
    <property type="evidence" value="ECO:0007669"/>
    <property type="project" value="UniProtKB-ARBA"/>
</dbReference>
<keyword evidence="1" id="KW-1133">Transmembrane helix</keyword>
<feature type="domain" description="CAAX prenyl protease 2/Lysostaphin resistance protein A-like" evidence="2">
    <location>
        <begin position="143"/>
        <end position="241"/>
    </location>
</feature>
<feature type="transmembrane region" description="Helical" evidence="1">
    <location>
        <begin position="64"/>
        <end position="87"/>
    </location>
</feature>
<proteinExistence type="predicted"/>
<comment type="caution">
    <text evidence="3">The sequence shown here is derived from an EMBL/GenBank/DDBJ whole genome shotgun (WGS) entry which is preliminary data.</text>
</comment>
<evidence type="ECO:0000313" key="3">
    <source>
        <dbReference type="EMBL" id="RKS93899.1"/>
    </source>
</evidence>
<name>A0A495S2U1_9FLAO</name>
<feature type="transmembrane region" description="Helical" evidence="1">
    <location>
        <begin position="267"/>
        <end position="286"/>
    </location>
</feature>
<feature type="transmembrane region" description="Helical" evidence="1">
    <location>
        <begin position="203"/>
        <end position="223"/>
    </location>
</feature>
<feature type="transmembrane region" description="Helical" evidence="1">
    <location>
        <begin position="16"/>
        <end position="40"/>
    </location>
</feature>
<keyword evidence="4" id="KW-1185">Reference proteome</keyword>
<feature type="transmembrane region" description="Helical" evidence="1">
    <location>
        <begin position="180"/>
        <end position="197"/>
    </location>
</feature>
<feature type="transmembrane region" description="Helical" evidence="1">
    <location>
        <begin position="107"/>
        <end position="128"/>
    </location>
</feature>
<keyword evidence="1" id="KW-0472">Membrane</keyword>
<dbReference type="Pfam" id="PF02517">
    <property type="entry name" value="Rce1-like"/>
    <property type="match status" value="1"/>
</dbReference>
<dbReference type="OrthoDB" id="2806188at2"/>
<evidence type="ECO:0000259" key="2">
    <source>
        <dbReference type="Pfam" id="PF02517"/>
    </source>
</evidence>
<dbReference type="GO" id="GO:0080120">
    <property type="term" value="P:CAAX-box protein maturation"/>
    <property type="evidence" value="ECO:0007669"/>
    <property type="project" value="UniProtKB-ARBA"/>
</dbReference>
<organism evidence="3 4">
    <name type="scientific">Flavobacterium limicola</name>
    <dbReference type="NCBI Taxonomy" id="180441"/>
    <lineage>
        <taxon>Bacteria</taxon>
        <taxon>Pseudomonadati</taxon>
        <taxon>Bacteroidota</taxon>
        <taxon>Flavobacteriia</taxon>
        <taxon>Flavobacteriales</taxon>
        <taxon>Flavobacteriaceae</taxon>
        <taxon>Flavobacterium</taxon>
    </lineage>
</organism>
<sequence length="306" mass="35005">MFIEQGLKSENKFWKYILGSVIIIFTSLLGQIPLLVTLLYETFVNGKPYPASNEAIMRFFEPNFTLFLIMISFVFIMLGIILVVRYLHHQTILSVTTSRNKVDWNRIVFSFLIWAAFTIVSTLIFYYYNPSDFVINFKPVPFAILALIGIILIPIQTSSEEYIFRGYLMQGFANLAKNKWFPLLMTSLIFGGMHWYNPEVAKIGPIILVYYIGTGLFLGIITLMDEGMELALGFHAANNLIGALLVTSDWSAFQTHSIFKDISDPSAGLDVILPVVIIYPILLFIFSKKYNWTNWKEKLTGKIQVK</sequence>
<dbReference type="Proteomes" id="UP000280091">
    <property type="component" value="Unassembled WGS sequence"/>
</dbReference>
<evidence type="ECO:0000313" key="4">
    <source>
        <dbReference type="Proteomes" id="UP000280091"/>
    </source>
</evidence>
<dbReference type="InterPro" id="IPR003675">
    <property type="entry name" value="Rce1/LyrA-like_dom"/>
</dbReference>
<feature type="transmembrane region" description="Helical" evidence="1">
    <location>
        <begin position="140"/>
        <end position="159"/>
    </location>
</feature>
<dbReference type="AlphaFoldDB" id="A0A495S2U1"/>
<feature type="transmembrane region" description="Helical" evidence="1">
    <location>
        <begin position="230"/>
        <end position="247"/>
    </location>
</feature>
<reference evidence="3 4" key="1">
    <citation type="submission" date="2018-10" db="EMBL/GenBank/DDBJ databases">
        <title>Genomic Encyclopedia of Archaeal and Bacterial Type Strains, Phase II (KMG-II): from individual species to whole genera.</title>
        <authorList>
            <person name="Goeker M."/>
        </authorList>
    </citation>
    <scope>NUCLEOTIDE SEQUENCE [LARGE SCALE GENOMIC DNA]</scope>
    <source>
        <strain evidence="3 4">DSM 15094</strain>
    </source>
</reference>
<gene>
    <name evidence="3" type="ORF">BC952_1756</name>
</gene>
<evidence type="ECO:0000256" key="1">
    <source>
        <dbReference type="SAM" id="Phobius"/>
    </source>
</evidence>
<dbReference type="RefSeq" id="WP_121365149.1">
    <property type="nucleotide sequence ID" value="NZ_RBXA01000002.1"/>
</dbReference>
<protein>
    <recommendedName>
        <fullName evidence="2">CAAX prenyl protease 2/Lysostaphin resistance protein A-like domain-containing protein</fullName>
    </recommendedName>
</protein>
<keyword evidence="1" id="KW-0812">Transmembrane</keyword>